<gene>
    <name evidence="2" type="ORF">GOODEAATRI_017489</name>
</gene>
<feature type="region of interest" description="Disordered" evidence="1">
    <location>
        <begin position="53"/>
        <end position="85"/>
    </location>
</feature>
<organism evidence="2 3">
    <name type="scientific">Goodea atripinnis</name>
    <dbReference type="NCBI Taxonomy" id="208336"/>
    <lineage>
        <taxon>Eukaryota</taxon>
        <taxon>Metazoa</taxon>
        <taxon>Chordata</taxon>
        <taxon>Craniata</taxon>
        <taxon>Vertebrata</taxon>
        <taxon>Euteleostomi</taxon>
        <taxon>Actinopterygii</taxon>
        <taxon>Neopterygii</taxon>
        <taxon>Teleostei</taxon>
        <taxon>Neoteleostei</taxon>
        <taxon>Acanthomorphata</taxon>
        <taxon>Ovalentaria</taxon>
        <taxon>Atherinomorphae</taxon>
        <taxon>Cyprinodontiformes</taxon>
        <taxon>Goodeidae</taxon>
        <taxon>Goodea</taxon>
    </lineage>
</organism>
<dbReference type="Proteomes" id="UP001476798">
    <property type="component" value="Unassembled WGS sequence"/>
</dbReference>
<reference evidence="2 3" key="1">
    <citation type="submission" date="2021-06" db="EMBL/GenBank/DDBJ databases">
        <authorList>
            <person name="Palmer J.M."/>
        </authorList>
    </citation>
    <scope>NUCLEOTIDE SEQUENCE [LARGE SCALE GENOMIC DNA]</scope>
    <source>
        <strain evidence="2 3">GA_2019</strain>
        <tissue evidence="2">Muscle</tissue>
    </source>
</reference>
<name>A0ABV0MSX3_9TELE</name>
<proteinExistence type="predicted"/>
<evidence type="ECO:0000313" key="2">
    <source>
        <dbReference type="EMBL" id="MEQ2162211.1"/>
    </source>
</evidence>
<keyword evidence="3" id="KW-1185">Reference proteome</keyword>
<accession>A0ABV0MSX3</accession>
<evidence type="ECO:0000313" key="3">
    <source>
        <dbReference type="Proteomes" id="UP001476798"/>
    </source>
</evidence>
<protein>
    <recommendedName>
        <fullName evidence="4">Secreted protein</fullName>
    </recommendedName>
</protein>
<evidence type="ECO:0000256" key="1">
    <source>
        <dbReference type="SAM" id="MobiDB-lite"/>
    </source>
</evidence>
<comment type="caution">
    <text evidence="2">The sequence shown here is derived from an EMBL/GenBank/DDBJ whole genome shotgun (WGS) entry which is preliminary data.</text>
</comment>
<evidence type="ECO:0008006" key="4">
    <source>
        <dbReference type="Google" id="ProtNLM"/>
    </source>
</evidence>
<sequence length="85" mass="9771">MKLNVVGVTHRSQGKVTFFMIFHKTAWLCMWLLRISSVRALKVGPEFSVIPHPNGSCHRLSPTHGWRRTKSQKEKRNSTDVQSVL</sequence>
<dbReference type="EMBL" id="JAHRIO010011421">
    <property type="protein sequence ID" value="MEQ2162211.1"/>
    <property type="molecule type" value="Genomic_DNA"/>
</dbReference>